<protein>
    <submittedName>
        <fullName evidence="1">DUF2461 domain-containing protein</fullName>
    </submittedName>
</protein>
<dbReference type="EMBL" id="CP044016">
    <property type="protein sequence ID" value="QES90608.1"/>
    <property type="molecule type" value="Genomic_DNA"/>
</dbReference>
<dbReference type="KEGG" id="arac:E0W69_018755"/>
<dbReference type="RefSeq" id="WP_131331594.1">
    <property type="nucleotide sequence ID" value="NZ_CP044016.1"/>
</dbReference>
<dbReference type="PIRSF" id="PIRSF028451">
    <property type="entry name" value="UCP028451"/>
    <property type="match status" value="1"/>
</dbReference>
<reference evidence="1 2" key="1">
    <citation type="submission" date="2019-09" db="EMBL/GenBank/DDBJ databases">
        <title>Complete genome sequence of Arachidicoccus sp. B3-10 isolated from apple orchard soil.</title>
        <authorList>
            <person name="Kim H.S."/>
            <person name="Han K.-I."/>
            <person name="Suh M.K."/>
            <person name="Lee K.C."/>
            <person name="Eom M.K."/>
            <person name="Kim J.-S."/>
            <person name="Kang S.W."/>
            <person name="Sin Y."/>
            <person name="Lee J.-S."/>
        </authorList>
    </citation>
    <scope>NUCLEOTIDE SEQUENCE [LARGE SCALE GENOMIC DNA]</scope>
    <source>
        <strain evidence="1 2">B3-10</strain>
    </source>
</reference>
<sequence>MKKSSLHFLSSLEKNNHKEWFDANKTDYQDAKEDLILTVSDILRQFQQKDTTLAQVEAQKTLFRINRDVRFSKNKAPYKTNLGASINASGRTGNLAGYYLHIQPGGNSFCGGGLWNPEPEALAKVRQEIDYNLEEFEAIVENKDFKKQFGGLERAEEFLLKREPKGYTKDNPAIEFLKFKCFIGSHHLTDKMVQSEALVSEILQSFEAIFPLIQFLNRAILD</sequence>
<evidence type="ECO:0000313" key="2">
    <source>
        <dbReference type="Proteomes" id="UP000292424"/>
    </source>
</evidence>
<evidence type="ECO:0000313" key="1">
    <source>
        <dbReference type="EMBL" id="QES90608.1"/>
    </source>
</evidence>
<keyword evidence="2" id="KW-1185">Reference proteome</keyword>
<dbReference type="PANTHER" id="PTHR36452:SF1">
    <property type="entry name" value="DUF2461 DOMAIN-CONTAINING PROTEIN"/>
    <property type="match status" value="1"/>
</dbReference>
<dbReference type="NCBIfam" id="TIGR02453">
    <property type="entry name" value="TIGR02453 family protein"/>
    <property type="match status" value="1"/>
</dbReference>
<dbReference type="InterPro" id="IPR015996">
    <property type="entry name" value="UCP028451"/>
</dbReference>
<dbReference type="PANTHER" id="PTHR36452">
    <property type="entry name" value="CHROMOSOME 12, WHOLE GENOME SHOTGUN SEQUENCE"/>
    <property type="match status" value="1"/>
</dbReference>
<dbReference type="Pfam" id="PF09365">
    <property type="entry name" value="DUF2461"/>
    <property type="match status" value="1"/>
</dbReference>
<accession>A0A5P2G7D6</accession>
<proteinExistence type="predicted"/>
<dbReference type="AlphaFoldDB" id="A0A5P2G7D6"/>
<dbReference type="OrthoDB" id="9794241at2"/>
<organism evidence="1 2">
    <name type="scientific">Rhizosphaericola mali</name>
    <dbReference type="NCBI Taxonomy" id="2545455"/>
    <lineage>
        <taxon>Bacteria</taxon>
        <taxon>Pseudomonadati</taxon>
        <taxon>Bacteroidota</taxon>
        <taxon>Chitinophagia</taxon>
        <taxon>Chitinophagales</taxon>
        <taxon>Chitinophagaceae</taxon>
        <taxon>Rhizosphaericola</taxon>
    </lineage>
</organism>
<gene>
    <name evidence="1" type="ORF">E0W69_018755</name>
</gene>
<dbReference type="InterPro" id="IPR012808">
    <property type="entry name" value="CHP02453"/>
</dbReference>
<name>A0A5P2G7D6_9BACT</name>
<dbReference type="Proteomes" id="UP000292424">
    <property type="component" value="Chromosome"/>
</dbReference>